<keyword evidence="5" id="KW-1185">Reference proteome</keyword>
<feature type="compositionally biased region" description="Polar residues" evidence="1">
    <location>
        <begin position="1107"/>
        <end position="1116"/>
    </location>
</feature>
<dbReference type="Gene3D" id="2.30.42.10">
    <property type="match status" value="1"/>
</dbReference>
<accession>A0AAR2KP98</accession>
<evidence type="ECO:0000259" key="2">
    <source>
        <dbReference type="PROSITE" id="PS50106"/>
    </source>
</evidence>
<dbReference type="PROSITE" id="PS51126">
    <property type="entry name" value="DILUTE"/>
    <property type="match status" value="1"/>
</dbReference>
<dbReference type="Pfam" id="PF01843">
    <property type="entry name" value="DIL"/>
    <property type="match status" value="1"/>
</dbReference>
<name>A0AAR2KP98_PYGNA</name>
<dbReference type="Ensembl" id="ENSPNAT00000048164.1">
    <property type="protein sequence ID" value="ENSPNAP00000066105.1"/>
    <property type="gene ID" value="ENSPNAG00000036294.1"/>
</dbReference>
<feature type="domain" description="Dilute" evidence="3">
    <location>
        <begin position="218"/>
        <end position="459"/>
    </location>
</feature>
<dbReference type="Proteomes" id="UP001501920">
    <property type="component" value="Chromosome 10"/>
</dbReference>
<dbReference type="PROSITE" id="PS50106">
    <property type="entry name" value="PDZ"/>
    <property type="match status" value="1"/>
</dbReference>
<organism evidence="4 5">
    <name type="scientific">Pygocentrus nattereri</name>
    <name type="common">Red-bellied piranha</name>
    <dbReference type="NCBI Taxonomy" id="42514"/>
    <lineage>
        <taxon>Eukaryota</taxon>
        <taxon>Metazoa</taxon>
        <taxon>Chordata</taxon>
        <taxon>Craniata</taxon>
        <taxon>Vertebrata</taxon>
        <taxon>Euteleostomi</taxon>
        <taxon>Actinopterygii</taxon>
        <taxon>Neopterygii</taxon>
        <taxon>Teleostei</taxon>
        <taxon>Ostariophysi</taxon>
        <taxon>Characiformes</taxon>
        <taxon>Characoidei</taxon>
        <taxon>Pygocentrus</taxon>
    </lineage>
</organism>
<dbReference type="InterPro" id="IPR001478">
    <property type="entry name" value="PDZ"/>
</dbReference>
<evidence type="ECO:0000313" key="4">
    <source>
        <dbReference type="Ensembl" id="ENSPNAP00000066105.1"/>
    </source>
</evidence>
<dbReference type="PANTHER" id="PTHR10398:SF2">
    <property type="entry name" value="AFADIN"/>
    <property type="match status" value="1"/>
</dbReference>
<dbReference type="InterPro" id="IPR028842">
    <property type="entry name" value="Afadin"/>
</dbReference>
<dbReference type="GeneTree" id="ENSGT00940000155237"/>
<dbReference type="SUPFAM" id="SSF50156">
    <property type="entry name" value="PDZ domain-like"/>
    <property type="match status" value="1"/>
</dbReference>
<dbReference type="GO" id="GO:0005912">
    <property type="term" value="C:adherens junction"/>
    <property type="evidence" value="ECO:0007669"/>
    <property type="project" value="TreeGrafter"/>
</dbReference>
<evidence type="ECO:0000259" key="3">
    <source>
        <dbReference type="PROSITE" id="PS51126"/>
    </source>
</evidence>
<reference evidence="4" key="3">
    <citation type="submission" date="2025-09" db="UniProtKB">
        <authorList>
            <consortium name="Ensembl"/>
        </authorList>
    </citation>
    <scope>IDENTIFICATION</scope>
</reference>
<feature type="region of interest" description="Disordered" evidence="1">
    <location>
        <begin position="1107"/>
        <end position="1138"/>
    </location>
</feature>
<evidence type="ECO:0008006" key="6">
    <source>
        <dbReference type="Google" id="ProtNLM"/>
    </source>
</evidence>
<dbReference type="CDD" id="cd15471">
    <property type="entry name" value="Myo5p-like_CBD_afadin"/>
    <property type="match status" value="1"/>
</dbReference>
<feature type="compositionally biased region" description="Basic and acidic residues" evidence="1">
    <location>
        <begin position="1117"/>
        <end position="1133"/>
    </location>
</feature>
<reference evidence="4" key="2">
    <citation type="submission" date="2025-08" db="UniProtKB">
        <authorList>
            <consortium name="Ensembl"/>
        </authorList>
    </citation>
    <scope>IDENTIFICATION</scope>
</reference>
<dbReference type="InterPro" id="IPR002710">
    <property type="entry name" value="Dilute_dom"/>
</dbReference>
<dbReference type="SMART" id="SM00228">
    <property type="entry name" value="PDZ"/>
    <property type="match status" value="1"/>
</dbReference>
<proteinExistence type="predicted"/>
<dbReference type="GO" id="GO:0032880">
    <property type="term" value="P:regulation of protein localization"/>
    <property type="evidence" value="ECO:0007669"/>
    <property type="project" value="TreeGrafter"/>
</dbReference>
<dbReference type="GO" id="GO:0050839">
    <property type="term" value="F:cell adhesion molecule binding"/>
    <property type="evidence" value="ECO:0007669"/>
    <property type="project" value="TreeGrafter"/>
</dbReference>
<dbReference type="InterPro" id="IPR036034">
    <property type="entry name" value="PDZ_sf"/>
</dbReference>
<evidence type="ECO:0000313" key="5">
    <source>
        <dbReference type="Proteomes" id="UP001501920"/>
    </source>
</evidence>
<protein>
    <recommendedName>
        <fullName evidence="6">PDZ domain-containing protein</fullName>
    </recommendedName>
</protein>
<dbReference type="AlphaFoldDB" id="A0AAR2KP98"/>
<reference evidence="4 5" key="1">
    <citation type="submission" date="2020-10" db="EMBL/GenBank/DDBJ databases">
        <title>Pygocentrus nattereri (red-bellied piranha) genome, fPygNat1, primary haplotype.</title>
        <authorList>
            <person name="Myers G."/>
            <person name="Meyer A."/>
            <person name="Karagic N."/>
            <person name="Pippel M."/>
            <person name="Winkler S."/>
            <person name="Tracey A."/>
            <person name="Wood J."/>
            <person name="Formenti G."/>
            <person name="Howe K."/>
            <person name="Fedrigo O."/>
            <person name="Jarvis E.D."/>
        </authorList>
    </citation>
    <scope>NUCLEOTIDE SEQUENCE [LARGE SCALE GENOMIC DNA]</scope>
</reference>
<sequence>MNLQNNGLEGQEKLGVIQNFKRTLSKKQKTNKQKKKESINTTTSEIYDLATGNMNRKNNHKQKIGTMDDAPKPVNNPAAMESCVLRNEEMKSEDGSHKSLPSPVKPAGRTQCTEQPNKRGIFKSFTPKQRHTFEPQNGSTVLENSRLKWNLPLSIQLGEKKEEAFLLAVVNYTNSSTVHFKLSPAYAFYLASRFVFSQSEERNKSHKKTAQRVTTIINRIVHLMDDVIQKQRTITVALAFWMANASEFLNFIRQDRDLATTTFHSQTALTQLVQKAFTYLSHRLLADLESHLPTFVTDAGEQSTQAAGIDFVLATFTRAMSLLRRFQVNPALSIQLFCQLFHFMGAWLLNRLTMAASGPNLCSHYWGMTLRQRLNHVEAWAERQGLELAADCHLSRIIQAATLLTMNSYAIKDAQKIHSTCFKLNSLQLRALMTKYQYAPKQPHIPHGLIESVVAMAESTENEVLKKEGREIRIEEDLHLHLPFLLPEEGYLCETLQGIPKGFQEFLEPICHRGLCTLMPHCLSLGSWTVYFQTSDSVPTNRSNCKPETVKIVLKKPLRSGMGISIVAAKGAGQEKLGIFIKSVVRGGAAYVDSRLTPGDQLLSVDGKSLIGVSQERAAEIMMCTGSSISLEIAKLAAVYYGLEEVLTQPSTSKAGADGEQAIQTSSGLDVNDISKQIACAASALPGVRENHHTAKKAIRKQDQKWLKHRLEYRSNPNLAYALQNSEEMSVDSAVNQITSVSTDNIIAGEESESGISKLCPDQTGSYREYLTLPVSRLQGSKAPRIVEQPHIFSTFSRGQDNVTSVKQARSQENLSYTDRGGPLVDRPLNLNKWSDQQTADLERRNMGGLWNISAAPQSMPVSQPKRIDVPLSHPTNTLSFGTFCQPMPAANSINLNSTCLSPAHGQVRNSQQISVLHSYHLQQHKGPTLASKQLLQSCITTQKPKPGKACETMQAIVCKSFPQDNTDKMSPSHPSDTFGPQGYKTVKKSDVQRAGGGLCPDPWKREAREQLEKLQRHQAVDLLEQEVLQLQAKVECTLEESEHLRRLSLEWQFQKRLQEFQQNEDKDEEEDEDYITVTTMQQTVLKSNEQSKAMELHNGQKLCESQAQLAQQQKGHSAEEDSFKDAVPERSSETNTQRVTVSFGQLNQEHKNFKNVREPENLTFRERQQLFSLTMNEKYKVKVS</sequence>
<feature type="region of interest" description="Disordered" evidence="1">
    <location>
        <begin position="90"/>
        <end position="114"/>
    </location>
</feature>
<evidence type="ECO:0000256" key="1">
    <source>
        <dbReference type="SAM" id="MobiDB-lite"/>
    </source>
</evidence>
<dbReference type="Pfam" id="PF00595">
    <property type="entry name" value="PDZ"/>
    <property type="match status" value="1"/>
</dbReference>
<feature type="domain" description="PDZ" evidence="2">
    <location>
        <begin position="551"/>
        <end position="637"/>
    </location>
</feature>
<dbReference type="SMART" id="SM01132">
    <property type="entry name" value="DIL"/>
    <property type="match status" value="1"/>
</dbReference>
<dbReference type="InterPro" id="IPR037977">
    <property type="entry name" value="CBD_Afadin"/>
</dbReference>
<dbReference type="PANTHER" id="PTHR10398">
    <property type="entry name" value="AFADIN"/>
    <property type="match status" value="1"/>
</dbReference>